<dbReference type="AlphaFoldDB" id="A0A947DJ12"/>
<sequence length="60" mass="6739">MSISQKQTNHTLKEKQNHENLESSNKPLLIPHPVGYIELSEKELEQVAGTSDQGCPDIPR</sequence>
<evidence type="ECO:0000256" key="1">
    <source>
        <dbReference type="SAM" id="MobiDB-lite"/>
    </source>
</evidence>
<evidence type="ECO:0000313" key="2">
    <source>
        <dbReference type="EMBL" id="MBT9316896.1"/>
    </source>
</evidence>
<dbReference type="RefSeq" id="WP_215609964.1">
    <property type="nucleotide sequence ID" value="NZ_JADOES010000035.1"/>
</dbReference>
<dbReference type="Proteomes" id="UP000717364">
    <property type="component" value="Unassembled WGS sequence"/>
</dbReference>
<gene>
    <name evidence="2" type="ORF">IXB50_15815</name>
</gene>
<accession>A0A947DJ12</accession>
<reference evidence="2" key="1">
    <citation type="submission" date="2020-11" db="EMBL/GenBank/DDBJ databases">
        <authorList>
            <person name="Konstantinou D."/>
            <person name="Gkelis S."/>
            <person name="Popin R."/>
            <person name="Fewer D."/>
            <person name="Sivonen K."/>
        </authorList>
    </citation>
    <scope>NUCLEOTIDE SEQUENCE</scope>
    <source>
        <strain evidence="2">TAU-MAC 1115</strain>
    </source>
</reference>
<proteinExistence type="predicted"/>
<feature type="compositionally biased region" description="Polar residues" evidence="1">
    <location>
        <begin position="1"/>
        <end position="10"/>
    </location>
</feature>
<evidence type="ECO:0000313" key="3">
    <source>
        <dbReference type="Proteomes" id="UP000717364"/>
    </source>
</evidence>
<reference evidence="2" key="2">
    <citation type="journal article" date="2021" name="Mar. Drugs">
        <title>Genome Reduction and Secondary Metabolism of the Marine Sponge-Associated Cyanobacterium Leptothoe.</title>
        <authorList>
            <person name="Konstantinou D."/>
            <person name="Popin R.V."/>
            <person name="Fewer D.P."/>
            <person name="Sivonen K."/>
            <person name="Gkelis S."/>
        </authorList>
    </citation>
    <scope>NUCLEOTIDE SEQUENCE</scope>
    <source>
        <strain evidence="2">TAU-MAC 1115</strain>
    </source>
</reference>
<keyword evidence="3" id="KW-1185">Reference proteome</keyword>
<name>A0A947DJ12_9CYAN</name>
<comment type="caution">
    <text evidence="2">The sequence shown here is derived from an EMBL/GenBank/DDBJ whole genome shotgun (WGS) entry which is preliminary data.</text>
</comment>
<organism evidence="2 3">
    <name type="scientific">Leptothoe spongobia TAU-MAC 1115</name>
    <dbReference type="NCBI Taxonomy" id="1967444"/>
    <lineage>
        <taxon>Bacteria</taxon>
        <taxon>Bacillati</taxon>
        <taxon>Cyanobacteriota</taxon>
        <taxon>Cyanophyceae</taxon>
        <taxon>Nodosilineales</taxon>
        <taxon>Cymatolegaceae</taxon>
        <taxon>Leptothoe</taxon>
        <taxon>Leptothoe spongobia</taxon>
    </lineage>
</organism>
<feature type="region of interest" description="Disordered" evidence="1">
    <location>
        <begin position="1"/>
        <end position="29"/>
    </location>
</feature>
<feature type="compositionally biased region" description="Basic and acidic residues" evidence="1">
    <location>
        <begin position="11"/>
        <end position="21"/>
    </location>
</feature>
<protein>
    <submittedName>
        <fullName evidence="2">Uncharacterized protein</fullName>
    </submittedName>
</protein>
<dbReference type="EMBL" id="JADOES010000035">
    <property type="protein sequence ID" value="MBT9316896.1"/>
    <property type="molecule type" value="Genomic_DNA"/>
</dbReference>